<comment type="caution">
    <text evidence="3">The sequence shown here is derived from an EMBL/GenBank/DDBJ whole genome shotgun (WGS) entry which is preliminary data.</text>
</comment>
<gene>
    <name evidence="3" type="ORF">GQ26_0350010</name>
</gene>
<feature type="domain" description="Azaphilone pigments biosynthesis cluster protein L N-terminal" evidence="2">
    <location>
        <begin position="103"/>
        <end position="309"/>
    </location>
</feature>
<dbReference type="InterPro" id="IPR031348">
    <property type="entry name" value="PigL_N"/>
</dbReference>
<reference key="1">
    <citation type="journal article" date="2014" name="PLoS Genet.">
        <title>Signature Gene Expression Reveals Novel Clues to the Molecular Mechanisms of Dimorphic Transition in Penicillium marneffei.</title>
        <authorList>
            <person name="Yang E."/>
            <person name="Wang G."/>
            <person name="Cai J."/>
            <person name="Woo P.C."/>
            <person name="Lau S.K."/>
            <person name="Yuen K.-Y."/>
            <person name="Chow W.-N."/>
            <person name="Lin X."/>
        </authorList>
    </citation>
    <scope>NUCLEOTIDE SEQUENCE [LARGE SCALE GENOMIC DNA]</scope>
    <source>
        <strain>PM1</strain>
    </source>
</reference>
<keyword evidence="1" id="KW-0175">Coiled coil</keyword>
<protein>
    <recommendedName>
        <fullName evidence="2">Azaphilone pigments biosynthesis cluster protein L N-terminal domain-containing protein</fullName>
    </recommendedName>
</protein>
<accession>A0A093V082</accession>
<name>A0A093V082_TALMA</name>
<dbReference type="AlphaFoldDB" id="A0A093V082"/>
<feature type="coiled-coil region" evidence="1">
    <location>
        <begin position="132"/>
        <end position="159"/>
    </location>
</feature>
<proteinExistence type="predicted"/>
<evidence type="ECO:0000256" key="1">
    <source>
        <dbReference type="SAM" id="Coils"/>
    </source>
</evidence>
<feature type="domain" description="Azaphilone pigments biosynthesis cluster protein L N-terminal" evidence="2">
    <location>
        <begin position="337"/>
        <end position="409"/>
    </location>
</feature>
<organism evidence="3">
    <name type="scientific">Talaromyces marneffei PM1</name>
    <dbReference type="NCBI Taxonomy" id="1077442"/>
    <lineage>
        <taxon>Eukaryota</taxon>
        <taxon>Fungi</taxon>
        <taxon>Dikarya</taxon>
        <taxon>Ascomycota</taxon>
        <taxon>Pezizomycotina</taxon>
        <taxon>Eurotiomycetes</taxon>
        <taxon>Eurotiomycetidae</taxon>
        <taxon>Eurotiales</taxon>
        <taxon>Trichocomaceae</taxon>
        <taxon>Talaromyces</taxon>
        <taxon>Talaromyces sect. Talaromyces</taxon>
    </lineage>
</organism>
<reference evidence="3" key="2">
    <citation type="journal article" date="2014" name="PLoS Genet.">
        <title>Signature gene expression reveals novel clues to the molecular mechanisms of dimorphic transition in Penicillium marneffei.</title>
        <authorList>
            <person name="Yang E."/>
            <person name="Wang G."/>
            <person name="Cai J."/>
            <person name="Woo P.C."/>
            <person name="Lau S.K."/>
            <person name="Yuen K.-Y."/>
            <person name="Chow W.-N."/>
            <person name="Lin X."/>
        </authorList>
    </citation>
    <scope>NUCLEOTIDE SEQUENCE</scope>
    <source>
        <strain evidence="3">PM1</strain>
    </source>
</reference>
<dbReference type="EMBL" id="JPOX01000035">
    <property type="protein sequence ID" value="KFX43394.1"/>
    <property type="molecule type" value="Genomic_DNA"/>
</dbReference>
<dbReference type="HOGENOM" id="CLU_032923_0_0_1"/>
<evidence type="ECO:0000313" key="3">
    <source>
        <dbReference type="EMBL" id="KFX43394.1"/>
    </source>
</evidence>
<evidence type="ECO:0000259" key="2">
    <source>
        <dbReference type="Pfam" id="PF17111"/>
    </source>
</evidence>
<feature type="coiled-coil region" evidence="1">
    <location>
        <begin position="354"/>
        <end position="388"/>
    </location>
</feature>
<dbReference type="Pfam" id="PF17111">
    <property type="entry name" value="PigL_N"/>
    <property type="match status" value="2"/>
</dbReference>
<sequence length="513" mass="57731">MEFVGGRPRSAFRPASRSVTLQVRAHMKPYWLIYRALNYSRFFAISTKISHQSWNIYEPNEGAAVSYNPFSWHKTFSDISLHCVEYSWLSIFLYPFIWIIMGDPLSVSASLVALTGFAFQASKSLYQAVDSFKSSKRAVRELREEVESLNGVLENLSQMAVEYDAQLTSLKLPLVQCAKTCEEFERVISKCVGHSDGQRTSFRDWAQLQYRGGGMENLKTTLAGYKSTISIAIGGATFRQVVVTANVLDDYQKMIEEATSDLQEHLQLIDKRMQSLMQNSASIQANRPPEVEEIVEEKRSIRQCLAICTQVSQLIEAYQTRRIIYQTPGGVGSQKQSATFGAETATNDLLMGFRTRLSSNTKNLQDRLQELENRLGKLSENGDDQQHLNLLQAMKEERDSISHCLEICTEASDLTATVRTNVYEEVKSADNSHQLVVSTIGDLISAKHITTGSNSVQWLGQMSDETIQKLSSDNKRAFFENQTNKTQEQKDVFHDLYGEGRQLKGDVGPTGGK</sequence>